<reference evidence="3" key="1">
    <citation type="submission" date="2016-10" db="EMBL/GenBank/DDBJ databases">
        <authorList>
            <person name="Varghese N."/>
            <person name="Submissions S."/>
        </authorList>
    </citation>
    <scope>NUCLEOTIDE SEQUENCE [LARGE SCALE GENOMIC DNA]</scope>
    <source>
        <strain evidence="3">DSM 17101</strain>
    </source>
</reference>
<dbReference type="AlphaFoldDB" id="A0A1H0U981"/>
<organism evidence="2 3">
    <name type="scientific">Paracidovorax cattleyae</name>
    <dbReference type="NCBI Taxonomy" id="80868"/>
    <lineage>
        <taxon>Bacteria</taxon>
        <taxon>Pseudomonadati</taxon>
        <taxon>Pseudomonadota</taxon>
        <taxon>Betaproteobacteria</taxon>
        <taxon>Burkholderiales</taxon>
        <taxon>Comamonadaceae</taxon>
        <taxon>Paracidovorax</taxon>
    </lineage>
</organism>
<feature type="compositionally biased region" description="Low complexity" evidence="1">
    <location>
        <begin position="88"/>
        <end position="110"/>
    </location>
</feature>
<feature type="region of interest" description="Disordered" evidence="1">
    <location>
        <begin position="1"/>
        <end position="34"/>
    </location>
</feature>
<evidence type="ECO:0000313" key="2">
    <source>
        <dbReference type="EMBL" id="SDP62600.1"/>
    </source>
</evidence>
<dbReference type="EMBL" id="FNJL01000018">
    <property type="protein sequence ID" value="SDP62600.1"/>
    <property type="molecule type" value="Genomic_DNA"/>
</dbReference>
<feature type="compositionally biased region" description="Low complexity" evidence="1">
    <location>
        <begin position="254"/>
        <end position="266"/>
    </location>
</feature>
<dbReference type="Proteomes" id="UP000199317">
    <property type="component" value="Unassembled WGS sequence"/>
</dbReference>
<accession>A0A1H0U981</accession>
<feature type="region of interest" description="Disordered" evidence="1">
    <location>
        <begin position="233"/>
        <end position="266"/>
    </location>
</feature>
<evidence type="ECO:0000256" key="1">
    <source>
        <dbReference type="SAM" id="MobiDB-lite"/>
    </source>
</evidence>
<protein>
    <submittedName>
        <fullName evidence="2">Uncharacterized protein</fullName>
    </submittedName>
</protein>
<keyword evidence="3" id="KW-1185">Reference proteome</keyword>
<proteinExistence type="predicted"/>
<evidence type="ECO:0000313" key="3">
    <source>
        <dbReference type="Proteomes" id="UP000199317"/>
    </source>
</evidence>
<feature type="region of interest" description="Disordered" evidence="1">
    <location>
        <begin position="77"/>
        <end position="165"/>
    </location>
</feature>
<feature type="compositionally biased region" description="Low complexity" evidence="1">
    <location>
        <begin position="122"/>
        <end position="136"/>
    </location>
</feature>
<dbReference type="OrthoDB" id="8821513at2"/>
<gene>
    <name evidence="2" type="ORF">SAMN04489708_11864</name>
</gene>
<sequence>MSGIDTAMAGLLAGPGARGARDAAEGREPPGLSPSLRQAWLREMERAQLAGWFQPFNPAAAPQPSGAAVRPAQGLPTAYRTMPEPPADRGGAPASPSGAAASRSGADAPGTASASHSVAANGVAGPAHAGDGAAGVPDRDGSDGMRAAPAPGAGGDPWPHPAAAGASAPMPLAGAFAGRGAAASAGIAAADQATAAIGSGAVDRAAAIVEPAVVPAWRPDGVRPLATPLPAALAAASTSAPPEPGDGPAEHSGRTAPGTAPGAARALPAEAQRHAGMRVHAQWSDAGAQLWLGMDGTADQVGFQAAAVVPSLERALREQGQRLVRVVCNGRVVFDAFAPASRQTTGPSRFTDVFSTAAQRIAPRARNVFSSSIFQEGNP</sequence>
<name>A0A1H0U981_9BURK</name>
<feature type="compositionally biased region" description="Basic and acidic residues" evidence="1">
    <location>
        <begin position="19"/>
        <end position="28"/>
    </location>
</feature>
<dbReference type="RefSeq" id="WP_092835817.1">
    <property type="nucleotide sequence ID" value="NZ_FNJL01000018.1"/>
</dbReference>